<comment type="caution">
    <text evidence="12">The sequence shown here is derived from an EMBL/GenBank/DDBJ whole genome shotgun (WGS) entry which is preliminary data.</text>
</comment>
<evidence type="ECO:0000256" key="3">
    <source>
        <dbReference type="ARBA" id="ARBA00004887"/>
    </source>
</evidence>
<dbReference type="InterPro" id="IPR023366">
    <property type="entry name" value="ATP_synth_asu-like_sf"/>
</dbReference>
<dbReference type="NCBIfam" id="TIGR00187">
    <property type="entry name" value="ribE"/>
    <property type="match status" value="1"/>
</dbReference>
<dbReference type="InterPro" id="IPR001783">
    <property type="entry name" value="Lumazine-bd"/>
</dbReference>
<name>A0ABW0U6B5_9BACI</name>
<dbReference type="PROSITE" id="PS51177">
    <property type="entry name" value="LUMAZINE_BIND"/>
    <property type="match status" value="2"/>
</dbReference>
<evidence type="ECO:0000256" key="8">
    <source>
        <dbReference type="ARBA" id="ARBA00022737"/>
    </source>
</evidence>
<gene>
    <name evidence="12" type="ORF">ACFPTR_09035</name>
</gene>
<dbReference type="EC" id="2.5.1.9" evidence="4 9"/>
<dbReference type="PANTHER" id="PTHR21098">
    <property type="entry name" value="RIBOFLAVIN SYNTHASE ALPHA CHAIN"/>
    <property type="match status" value="1"/>
</dbReference>
<dbReference type="RefSeq" id="WP_270895422.1">
    <property type="nucleotide sequence ID" value="NZ_JBHSPF010000045.1"/>
</dbReference>
<evidence type="ECO:0000259" key="11">
    <source>
        <dbReference type="PROSITE" id="PS51177"/>
    </source>
</evidence>
<keyword evidence="13" id="KW-1185">Reference proteome</keyword>
<evidence type="ECO:0000256" key="2">
    <source>
        <dbReference type="ARBA" id="ARBA00002803"/>
    </source>
</evidence>
<feature type="repeat" description="Lumazine-binding" evidence="10">
    <location>
        <begin position="97"/>
        <end position="195"/>
    </location>
</feature>
<protein>
    <recommendedName>
        <fullName evidence="5 9">Riboflavin synthase</fullName>
        <ecNumber evidence="4 9">2.5.1.9</ecNumber>
    </recommendedName>
</protein>
<dbReference type="Pfam" id="PF00677">
    <property type="entry name" value="Lum_binding"/>
    <property type="match status" value="2"/>
</dbReference>
<feature type="domain" description="Lumazine-binding" evidence="11">
    <location>
        <begin position="97"/>
        <end position="195"/>
    </location>
</feature>
<evidence type="ECO:0000256" key="7">
    <source>
        <dbReference type="ARBA" id="ARBA00022679"/>
    </source>
</evidence>
<dbReference type="SUPFAM" id="SSF63380">
    <property type="entry name" value="Riboflavin synthase domain-like"/>
    <property type="match status" value="2"/>
</dbReference>
<keyword evidence="6" id="KW-0686">Riboflavin biosynthesis</keyword>
<feature type="repeat" description="Lumazine-binding" evidence="10">
    <location>
        <begin position="1"/>
        <end position="96"/>
    </location>
</feature>
<dbReference type="CDD" id="cd00402">
    <property type="entry name" value="Riboflavin_synthase_like"/>
    <property type="match status" value="1"/>
</dbReference>
<comment type="catalytic activity">
    <reaction evidence="1">
        <text>2 6,7-dimethyl-8-(1-D-ribityl)lumazine + H(+) = 5-amino-6-(D-ribitylamino)uracil + riboflavin</text>
        <dbReference type="Rhea" id="RHEA:20772"/>
        <dbReference type="ChEBI" id="CHEBI:15378"/>
        <dbReference type="ChEBI" id="CHEBI:15934"/>
        <dbReference type="ChEBI" id="CHEBI:57986"/>
        <dbReference type="ChEBI" id="CHEBI:58201"/>
        <dbReference type="EC" id="2.5.1.9"/>
    </reaction>
</comment>
<dbReference type="Proteomes" id="UP001596143">
    <property type="component" value="Unassembled WGS sequence"/>
</dbReference>
<reference evidence="13" key="1">
    <citation type="journal article" date="2019" name="Int. J. Syst. Evol. Microbiol.">
        <title>The Global Catalogue of Microorganisms (GCM) 10K type strain sequencing project: providing services to taxonomists for standard genome sequencing and annotation.</title>
        <authorList>
            <consortium name="The Broad Institute Genomics Platform"/>
            <consortium name="The Broad Institute Genome Sequencing Center for Infectious Disease"/>
            <person name="Wu L."/>
            <person name="Ma J."/>
        </authorList>
    </citation>
    <scope>NUCLEOTIDE SEQUENCE [LARGE SCALE GENOMIC DNA]</scope>
    <source>
        <strain evidence="13">CGMCC 1.15790</strain>
    </source>
</reference>
<dbReference type="PANTHER" id="PTHR21098:SF12">
    <property type="entry name" value="RIBOFLAVIN SYNTHASE"/>
    <property type="match status" value="1"/>
</dbReference>
<dbReference type="PIRSF" id="PIRSF000498">
    <property type="entry name" value="Riboflavin_syn_A"/>
    <property type="match status" value="1"/>
</dbReference>
<feature type="domain" description="Lumazine-binding" evidence="11">
    <location>
        <begin position="1"/>
        <end position="96"/>
    </location>
</feature>
<comment type="pathway">
    <text evidence="3">Cofactor biosynthesis; riboflavin biosynthesis; riboflavin from 2-hydroxy-3-oxobutyl phosphate and 5-amino-6-(D-ribitylamino)uracil: step 2/2.</text>
</comment>
<evidence type="ECO:0000313" key="13">
    <source>
        <dbReference type="Proteomes" id="UP001596143"/>
    </source>
</evidence>
<evidence type="ECO:0000256" key="9">
    <source>
        <dbReference type="NCBIfam" id="TIGR00187"/>
    </source>
</evidence>
<sequence>MFTGIIEEKAVIQKIESTKESMVLTITASRLMEDIHLGDSIAVNGVCLTVTSFTENSFTVDVMPETLKETSLRMIEEGSFVNVERAMSVNDRFGGHIVSGHVDGVGTIQSIRPYENAHYVVIQLPPSCMRYMILKGSVTVDGISLTIFGVDDTKNEITLSIIPHTWQETVLSEKKVGDPVNIEADMLAKYTERLLQFEKKTSVNSGE</sequence>
<evidence type="ECO:0000256" key="10">
    <source>
        <dbReference type="PROSITE-ProRule" id="PRU00524"/>
    </source>
</evidence>
<dbReference type="NCBIfam" id="NF006767">
    <property type="entry name" value="PRK09289.1"/>
    <property type="match status" value="1"/>
</dbReference>
<evidence type="ECO:0000256" key="6">
    <source>
        <dbReference type="ARBA" id="ARBA00022619"/>
    </source>
</evidence>
<dbReference type="EMBL" id="JBHSPF010000045">
    <property type="protein sequence ID" value="MFC5629016.1"/>
    <property type="molecule type" value="Genomic_DNA"/>
</dbReference>
<dbReference type="Gene3D" id="2.40.30.20">
    <property type="match status" value="2"/>
</dbReference>
<keyword evidence="8" id="KW-0677">Repeat</keyword>
<dbReference type="InterPro" id="IPR026017">
    <property type="entry name" value="Lumazine-bd_dom"/>
</dbReference>
<dbReference type="InterPro" id="IPR017938">
    <property type="entry name" value="Riboflavin_synthase-like_b-brl"/>
</dbReference>
<keyword evidence="7 12" id="KW-0808">Transferase</keyword>
<organism evidence="12 13">
    <name type="scientific">Aliibacillus thermotolerans</name>
    <dbReference type="NCBI Taxonomy" id="1834418"/>
    <lineage>
        <taxon>Bacteria</taxon>
        <taxon>Bacillati</taxon>
        <taxon>Bacillota</taxon>
        <taxon>Bacilli</taxon>
        <taxon>Bacillales</taxon>
        <taxon>Bacillaceae</taxon>
        <taxon>Aliibacillus</taxon>
    </lineage>
</organism>
<proteinExistence type="predicted"/>
<dbReference type="NCBIfam" id="NF009566">
    <property type="entry name" value="PRK13020.1"/>
    <property type="match status" value="1"/>
</dbReference>
<comment type="function">
    <text evidence="2">Catalyzes the dismutation of two molecules of 6,7-dimethyl-8-ribityllumazine, resulting in the formation of riboflavin and 5-amino-6-(D-ribitylamino)uracil.</text>
</comment>
<dbReference type="GO" id="GO:0004746">
    <property type="term" value="F:riboflavin synthase activity"/>
    <property type="evidence" value="ECO:0007669"/>
    <property type="project" value="UniProtKB-EC"/>
</dbReference>
<evidence type="ECO:0000256" key="4">
    <source>
        <dbReference type="ARBA" id="ARBA00012827"/>
    </source>
</evidence>
<evidence type="ECO:0000313" key="12">
    <source>
        <dbReference type="EMBL" id="MFC5629016.1"/>
    </source>
</evidence>
<accession>A0ABW0U6B5</accession>
<evidence type="ECO:0000256" key="1">
    <source>
        <dbReference type="ARBA" id="ARBA00000968"/>
    </source>
</evidence>
<evidence type="ECO:0000256" key="5">
    <source>
        <dbReference type="ARBA" id="ARBA00013950"/>
    </source>
</evidence>